<evidence type="ECO:0000256" key="1">
    <source>
        <dbReference type="SAM" id="Coils"/>
    </source>
</evidence>
<feature type="compositionally biased region" description="Basic and acidic residues" evidence="2">
    <location>
        <begin position="247"/>
        <end position="261"/>
    </location>
</feature>
<keyword evidence="1" id="KW-0175">Coiled coil</keyword>
<dbReference type="Proteomes" id="UP000624244">
    <property type="component" value="Unassembled WGS sequence"/>
</dbReference>
<evidence type="ECO:0000313" key="4">
    <source>
        <dbReference type="Proteomes" id="UP000624244"/>
    </source>
</evidence>
<comment type="caution">
    <text evidence="3">The sequence shown here is derived from an EMBL/GenBank/DDBJ whole genome shotgun (WGS) entry which is preliminary data.</text>
</comment>
<reference evidence="3" key="1">
    <citation type="submission" date="2019-11" db="EMBL/GenBank/DDBJ databases">
        <title>Bipolaris sorokiniana Genome sequencing.</title>
        <authorList>
            <person name="Wang H."/>
        </authorList>
    </citation>
    <scope>NUCLEOTIDE SEQUENCE</scope>
</reference>
<name>A0A8H5ZDF2_COCSA</name>
<feature type="coiled-coil region" evidence="1">
    <location>
        <begin position="416"/>
        <end position="447"/>
    </location>
</feature>
<feature type="region of interest" description="Disordered" evidence="2">
    <location>
        <begin position="210"/>
        <end position="272"/>
    </location>
</feature>
<gene>
    <name evidence="3" type="ORF">GGP41_003543</name>
</gene>
<sequence length="491" mass="54006">MVLSLVRNQGVPALAYPVNDESVLWPCSLKILHSDDQFALSLGHSVSIHGVDDPQLLTLRYEGDNLIPGKMSLGNVDIALPGTSLHDIARHGKPRPRMLSLTLKAPCSVWYPHTLGKRGLGLHTGFHELLTLARATEVRILFDINWLEKSNLARLQGVIEGSRQPTGVPVIPQFTRLYHQADWSILNCIKDTEPEALPSIENAVVGAPPPIEEAVDDAPPPYARVSGKRSRNARTSLTPDSPLPKRLLQDHTYPRSPKERASPASPLSAKSTASSTATVQVDIFQDLVTSAVEKVLPDLMRAQFPTILQDLLPGILAGSSPSPSLSPTRHSSQLANTPIKHRPIPSQKPTPSTVVKSVISAYTETHLQRILADALDQASHQASEIHNSANAEFEDHLADTRLDFAALKEDHLTAFNDECNEKLVEFKERLVEEKDEVEVEVKAHADMVVLKTWDRLNRVDGEVCPQCKCVCSTRHKQSEVSQARRAISLPL</sequence>
<feature type="region of interest" description="Disordered" evidence="2">
    <location>
        <begin position="319"/>
        <end position="352"/>
    </location>
</feature>
<evidence type="ECO:0000256" key="2">
    <source>
        <dbReference type="SAM" id="MobiDB-lite"/>
    </source>
</evidence>
<protein>
    <submittedName>
        <fullName evidence="3">Uncharacterized protein</fullName>
    </submittedName>
</protein>
<accession>A0A8H5ZDF2</accession>
<feature type="compositionally biased region" description="Low complexity" evidence="2">
    <location>
        <begin position="262"/>
        <end position="272"/>
    </location>
</feature>
<proteinExistence type="predicted"/>
<feature type="compositionally biased region" description="Low complexity" evidence="2">
    <location>
        <begin position="319"/>
        <end position="332"/>
    </location>
</feature>
<dbReference type="AlphaFoldDB" id="A0A8H5ZDF2"/>
<evidence type="ECO:0000313" key="3">
    <source>
        <dbReference type="EMBL" id="KAF5847225.1"/>
    </source>
</evidence>
<organism evidence="3 4">
    <name type="scientific">Cochliobolus sativus</name>
    <name type="common">Common root rot and spot blotch fungus</name>
    <name type="synonym">Bipolaris sorokiniana</name>
    <dbReference type="NCBI Taxonomy" id="45130"/>
    <lineage>
        <taxon>Eukaryota</taxon>
        <taxon>Fungi</taxon>
        <taxon>Dikarya</taxon>
        <taxon>Ascomycota</taxon>
        <taxon>Pezizomycotina</taxon>
        <taxon>Dothideomycetes</taxon>
        <taxon>Pleosporomycetidae</taxon>
        <taxon>Pleosporales</taxon>
        <taxon>Pleosporineae</taxon>
        <taxon>Pleosporaceae</taxon>
        <taxon>Bipolaris</taxon>
    </lineage>
</organism>
<dbReference type="EMBL" id="WNKQ01000014">
    <property type="protein sequence ID" value="KAF5847225.1"/>
    <property type="molecule type" value="Genomic_DNA"/>
</dbReference>